<protein>
    <recommendedName>
        <fullName evidence="3">Prolipoprotein diacylglyceryl transferase</fullName>
    </recommendedName>
</protein>
<evidence type="ECO:0000256" key="1">
    <source>
        <dbReference type="SAM" id="Phobius"/>
    </source>
</evidence>
<keyword evidence="1" id="KW-1133">Transmembrane helix</keyword>
<evidence type="ECO:0008006" key="3">
    <source>
        <dbReference type="Google" id="ProtNLM"/>
    </source>
</evidence>
<dbReference type="AlphaFoldDB" id="A0A382X0P6"/>
<name>A0A382X0P6_9ZZZZ</name>
<dbReference type="Pfam" id="PF01790">
    <property type="entry name" value="LGT"/>
    <property type="match status" value="1"/>
</dbReference>
<keyword evidence="1" id="KW-0812">Transmembrane</keyword>
<dbReference type="InterPro" id="IPR001640">
    <property type="entry name" value="Lgt"/>
</dbReference>
<dbReference type="GO" id="GO:0042158">
    <property type="term" value="P:lipoprotein biosynthetic process"/>
    <property type="evidence" value="ECO:0007669"/>
    <property type="project" value="InterPro"/>
</dbReference>
<reference evidence="2" key="1">
    <citation type="submission" date="2018-05" db="EMBL/GenBank/DDBJ databases">
        <authorList>
            <person name="Lanie J.A."/>
            <person name="Ng W.-L."/>
            <person name="Kazmierczak K.M."/>
            <person name="Andrzejewski T.M."/>
            <person name="Davidsen T.M."/>
            <person name="Wayne K.J."/>
            <person name="Tettelin H."/>
            <person name="Glass J.I."/>
            <person name="Rusch D."/>
            <person name="Podicherti R."/>
            <person name="Tsui H.-C.T."/>
            <person name="Winkler M.E."/>
        </authorList>
    </citation>
    <scope>NUCLEOTIDE SEQUENCE</scope>
</reference>
<dbReference type="EMBL" id="UINC01164114">
    <property type="protein sequence ID" value="SVD64787.1"/>
    <property type="molecule type" value="Genomic_DNA"/>
</dbReference>
<keyword evidence="1" id="KW-0472">Membrane</keyword>
<accession>A0A382X0P6</accession>
<proteinExistence type="predicted"/>
<dbReference type="GO" id="GO:0005886">
    <property type="term" value="C:plasma membrane"/>
    <property type="evidence" value="ECO:0007669"/>
    <property type="project" value="InterPro"/>
</dbReference>
<feature type="non-terminal residue" evidence="2">
    <location>
        <position position="54"/>
    </location>
</feature>
<evidence type="ECO:0000313" key="2">
    <source>
        <dbReference type="EMBL" id="SVD64787.1"/>
    </source>
</evidence>
<feature type="transmembrane region" description="Helical" evidence="1">
    <location>
        <begin position="19"/>
        <end position="37"/>
    </location>
</feature>
<organism evidence="2">
    <name type="scientific">marine metagenome</name>
    <dbReference type="NCBI Taxonomy" id="408172"/>
    <lineage>
        <taxon>unclassified sequences</taxon>
        <taxon>metagenomes</taxon>
        <taxon>ecological metagenomes</taxon>
    </lineage>
</organism>
<sequence>MIAYPNINPVALDLGFVSIYWYGISYVVGILGAWVLLRYRVRHFQLSLDNEQIA</sequence>
<gene>
    <name evidence="2" type="ORF">METZ01_LOCUS417641</name>
</gene>
<dbReference type="GO" id="GO:0008961">
    <property type="term" value="F:phosphatidylglycerol-prolipoprotein diacylglyceryl transferase activity"/>
    <property type="evidence" value="ECO:0007669"/>
    <property type="project" value="InterPro"/>
</dbReference>